<organism evidence="3 4">
    <name type="scientific">Tumebacillus lipolyticus</name>
    <dbReference type="NCBI Taxonomy" id="1280370"/>
    <lineage>
        <taxon>Bacteria</taxon>
        <taxon>Bacillati</taxon>
        <taxon>Bacillota</taxon>
        <taxon>Bacilli</taxon>
        <taxon>Bacillales</taxon>
        <taxon>Alicyclobacillaceae</taxon>
        <taxon>Tumebacillus</taxon>
    </lineage>
</organism>
<dbReference type="InterPro" id="IPR058620">
    <property type="entry name" value="YtrI_C"/>
</dbReference>
<keyword evidence="4" id="KW-1185">Reference proteome</keyword>
<evidence type="ECO:0000313" key="4">
    <source>
        <dbReference type="Proteomes" id="UP001597343"/>
    </source>
</evidence>
<dbReference type="RefSeq" id="WP_386048833.1">
    <property type="nucleotide sequence ID" value="NZ_JBHUIO010000011.1"/>
</dbReference>
<protein>
    <recommendedName>
        <fullName evidence="2">Sporulation membrane protein YtrI C-terminal domain-containing protein</fullName>
    </recommendedName>
</protein>
<dbReference type="EMBL" id="JBHUIO010000011">
    <property type="protein sequence ID" value="MFD2171757.1"/>
    <property type="molecule type" value="Genomic_DNA"/>
</dbReference>
<keyword evidence="1" id="KW-0175">Coiled coil</keyword>
<feature type="domain" description="Sporulation membrane protein YtrI C-terminal" evidence="2">
    <location>
        <begin position="78"/>
        <end position="148"/>
    </location>
</feature>
<gene>
    <name evidence="3" type="ORF">ACFSOY_17480</name>
</gene>
<evidence type="ECO:0000259" key="2">
    <source>
        <dbReference type="Pfam" id="PF26347"/>
    </source>
</evidence>
<evidence type="ECO:0000313" key="3">
    <source>
        <dbReference type="EMBL" id="MFD2171757.1"/>
    </source>
</evidence>
<proteinExistence type="predicted"/>
<dbReference type="Pfam" id="PF26347">
    <property type="entry name" value="YtrI_sporulation"/>
    <property type="match status" value="1"/>
</dbReference>
<name>A0ABW5A0K0_9BACL</name>
<reference evidence="4" key="1">
    <citation type="journal article" date="2019" name="Int. J. Syst. Evol. Microbiol.">
        <title>The Global Catalogue of Microorganisms (GCM) 10K type strain sequencing project: providing services to taxonomists for standard genome sequencing and annotation.</title>
        <authorList>
            <consortium name="The Broad Institute Genomics Platform"/>
            <consortium name="The Broad Institute Genome Sequencing Center for Infectious Disease"/>
            <person name="Wu L."/>
            <person name="Ma J."/>
        </authorList>
    </citation>
    <scope>NUCLEOTIDE SEQUENCE [LARGE SCALE GENOMIC DNA]</scope>
    <source>
        <strain evidence="4">CGMCC 1.13574</strain>
    </source>
</reference>
<feature type="coiled-coil region" evidence="1">
    <location>
        <begin position="29"/>
        <end position="70"/>
    </location>
</feature>
<sequence length="161" mass="18790">MSTRQFLATFCVGALFGASVLLTLRGHDLDLLYLRLTEKRNEVNQLQEDYDKLKEKLTHIEKENVRKIRKINVVVDKAPDEFIKLAVQKEVKSRMRKLIDKDLKLFEESPDIFREFLDHRQLHITDHTVTLKVVQVVIGETTTLYIEASKEPDLQNTSKEP</sequence>
<dbReference type="Proteomes" id="UP001597343">
    <property type="component" value="Unassembled WGS sequence"/>
</dbReference>
<evidence type="ECO:0000256" key="1">
    <source>
        <dbReference type="SAM" id="Coils"/>
    </source>
</evidence>
<comment type="caution">
    <text evidence="3">The sequence shown here is derived from an EMBL/GenBank/DDBJ whole genome shotgun (WGS) entry which is preliminary data.</text>
</comment>
<accession>A0ABW5A0K0</accession>